<geneLocation type="mitochondrion" evidence="1"/>
<proteinExistence type="predicted"/>
<name>A0A101LXQ4_PICGL</name>
<comment type="caution">
    <text evidence="1">The sequence shown here is derived from an EMBL/GenBank/DDBJ whole genome shotgun (WGS) entry which is preliminary data.</text>
</comment>
<gene>
    <name evidence="1" type="ORF">ABT39_MTgene5430</name>
</gene>
<protein>
    <submittedName>
        <fullName evidence="1">Uncharacterized protein</fullName>
    </submittedName>
</protein>
<accession>A0A101LXQ4</accession>
<organism evidence="1">
    <name type="scientific">Picea glauca</name>
    <name type="common">White spruce</name>
    <name type="synonym">Pinus glauca</name>
    <dbReference type="NCBI Taxonomy" id="3330"/>
    <lineage>
        <taxon>Eukaryota</taxon>
        <taxon>Viridiplantae</taxon>
        <taxon>Streptophyta</taxon>
        <taxon>Embryophyta</taxon>
        <taxon>Tracheophyta</taxon>
        <taxon>Spermatophyta</taxon>
        <taxon>Pinopsida</taxon>
        <taxon>Pinidae</taxon>
        <taxon>Conifers I</taxon>
        <taxon>Pinales</taxon>
        <taxon>Pinaceae</taxon>
        <taxon>Picea</taxon>
    </lineage>
</organism>
<dbReference type="EMBL" id="LKAM01000007">
    <property type="protein sequence ID" value="KUM47245.1"/>
    <property type="molecule type" value="Genomic_DNA"/>
</dbReference>
<dbReference type="AlphaFoldDB" id="A0A101LXQ4"/>
<sequence>MLGYYFEIEYKKGKENVEADALSRPGNMKIWLPLTQYPYLPQPGLSE</sequence>
<keyword evidence="1" id="KW-0496">Mitochondrion</keyword>
<evidence type="ECO:0000313" key="1">
    <source>
        <dbReference type="EMBL" id="KUM47245.1"/>
    </source>
</evidence>
<reference evidence="1" key="1">
    <citation type="journal article" date="2015" name="Genome Biol. Evol.">
        <title>Organellar Genomes of White Spruce (Picea glauca): Assembly and Annotation.</title>
        <authorList>
            <person name="Jackman S.D."/>
            <person name="Warren R.L."/>
            <person name="Gibb E.A."/>
            <person name="Vandervalk B.P."/>
            <person name="Mohamadi H."/>
            <person name="Chu J."/>
            <person name="Raymond A."/>
            <person name="Pleasance S."/>
            <person name="Coope R."/>
            <person name="Wildung M.R."/>
            <person name="Ritland C.E."/>
            <person name="Bousquet J."/>
            <person name="Jones S.J."/>
            <person name="Bohlmann J."/>
            <person name="Birol I."/>
        </authorList>
    </citation>
    <scope>NUCLEOTIDE SEQUENCE [LARGE SCALE GENOMIC DNA]</scope>
    <source>
        <tissue evidence="1">Flushing bud</tissue>
    </source>
</reference>